<keyword evidence="2 6" id="KW-0227">DNA damage</keyword>
<dbReference type="KEGG" id="lact:D7I46_09390"/>
<evidence type="ECO:0000256" key="6">
    <source>
        <dbReference type="HAMAP-Rule" id="MF_00031"/>
    </source>
</evidence>
<comment type="caution">
    <text evidence="6">Lacks conserved residue(s) required for the propagation of feature annotation.</text>
</comment>
<dbReference type="GO" id="GO:0006281">
    <property type="term" value="P:DNA repair"/>
    <property type="evidence" value="ECO:0007669"/>
    <property type="project" value="UniProtKB-UniRule"/>
</dbReference>
<dbReference type="Proteomes" id="UP000269374">
    <property type="component" value="Chromosome"/>
</dbReference>
<comment type="subcellular location">
    <subcellularLocation>
        <location evidence="6">Cytoplasm</location>
    </subcellularLocation>
</comment>
<reference evidence="8 9" key="1">
    <citation type="submission" date="2018-09" db="EMBL/GenBank/DDBJ databases">
        <title>Genome sequencing of strain 1JSPR-7.</title>
        <authorList>
            <person name="Heo J."/>
            <person name="Kim S.-J."/>
            <person name="Kwon S.-W."/>
        </authorList>
    </citation>
    <scope>NUCLEOTIDE SEQUENCE [LARGE SCALE GENOMIC DNA]</scope>
    <source>
        <strain evidence="8 9">1JSPR-7</strain>
    </source>
</reference>
<dbReference type="GO" id="GO:0048476">
    <property type="term" value="C:Holliday junction resolvase complex"/>
    <property type="evidence" value="ECO:0007669"/>
    <property type="project" value="UniProtKB-UniRule"/>
</dbReference>
<keyword evidence="5 6" id="KW-0234">DNA repair</keyword>
<dbReference type="GO" id="GO:0016787">
    <property type="term" value="F:hydrolase activity"/>
    <property type="evidence" value="ECO:0007669"/>
    <property type="project" value="UniProtKB-KW"/>
</dbReference>
<keyword evidence="8" id="KW-0378">Hydrolase</keyword>
<feature type="region of interest" description="Domain II" evidence="6">
    <location>
        <begin position="64"/>
        <end position="141"/>
    </location>
</feature>
<keyword evidence="9" id="KW-1185">Reference proteome</keyword>
<sequence length="198" mass="21556">MFEYLNGKLVKISPTHIVVDVQGVGYLVSVANPYAWSATMNTEIKVFVHQVIREDAHTLYGFINESEKSLFLRLISVSGIGPKSALAIIAASDNEGLINAIDSNDIKYLTKFPGVGKKTAMQMVLDLAGKFDLTSSSALTINPVSADSNNVALEEAIEALQALGYRATELKKVEKELANQKGLTSEEYIKSALKLMMK</sequence>
<protein>
    <recommendedName>
        <fullName evidence="6">Holliday junction branch migration complex subunit RuvA</fullName>
    </recommendedName>
</protein>
<dbReference type="InterPro" id="IPR011114">
    <property type="entry name" value="RuvA_C"/>
</dbReference>
<dbReference type="Gene3D" id="2.40.50.140">
    <property type="entry name" value="Nucleic acid-binding proteins"/>
    <property type="match status" value="1"/>
</dbReference>
<dbReference type="InterPro" id="IPR013849">
    <property type="entry name" value="DNA_helicase_Holl-junc_RuvA_I"/>
</dbReference>
<feature type="region of interest" description="Domain III" evidence="6">
    <location>
        <begin position="148"/>
        <end position="198"/>
    </location>
</feature>
<keyword evidence="3 6" id="KW-0238">DNA-binding</keyword>
<organism evidence="8 9">
    <name type="scientific">Lactococcus allomyrinae</name>
    <dbReference type="NCBI Taxonomy" id="2419773"/>
    <lineage>
        <taxon>Bacteria</taxon>
        <taxon>Bacillati</taxon>
        <taxon>Bacillota</taxon>
        <taxon>Bacilli</taxon>
        <taxon>Lactobacillales</taxon>
        <taxon>Streptococcaceae</taxon>
        <taxon>Lactococcus</taxon>
    </lineage>
</organism>
<dbReference type="GO" id="GO:0000400">
    <property type="term" value="F:four-way junction DNA binding"/>
    <property type="evidence" value="ECO:0007669"/>
    <property type="project" value="UniProtKB-UniRule"/>
</dbReference>
<evidence type="ECO:0000256" key="2">
    <source>
        <dbReference type="ARBA" id="ARBA00022763"/>
    </source>
</evidence>
<keyword evidence="1 6" id="KW-0963">Cytoplasm</keyword>
<evidence type="ECO:0000256" key="5">
    <source>
        <dbReference type="ARBA" id="ARBA00023204"/>
    </source>
</evidence>
<dbReference type="CDD" id="cd14332">
    <property type="entry name" value="UBA_RuvA_C"/>
    <property type="match status" value="1"/>
</dbReference>
<dbReference type="SUPFAM" id="SSF47781">
    <property type="entry name" value="RuvA domain 2-like"/>
    <property type="match status" value="1"/>
</dbReference>
<evidence type="ECO:0000259" key="7">
    <source>
        <dbReference type="SMART" id="SM00278"/>
    </source>
</evidence>
<dbReference type="InterPro" id="IPR000085">
    <property type="entry name" value="RuvA"/>
</dbReference>
<evidence type="ECO:0000313" key="8">
    <source>
        <dbReference type="EMBL" id="AYG01291.1"/>
    </source>
</evidence>
<dbReference type="SUPFAM" id="SSF50249">
    <property type="entry name" value="Nucleic acid-binding proteins"/>
    <property type="match status" value="1"/>
</dbReference>
<dbReference type="HAMAP" id="MF_00031">
    <property type="entry name" value="DNA_HJ_migration_RuvA"/>
    <property type="match status" value="1"/>
</dbReference>
<dbReference type="Gene3D" id="1.10.150.20">
    <property type="entry name" value="5' to 3' exonuclease, C-terminal subdomain"/>
    <property type="match status" value="1"/>
</dbReference>
<dbReference type="InterPro" id="IPR012340">
    <property type="entry name" value="NA-bd_OB-fold"/>
</dbReference>
<feature type="domain" description="Helix-hairpin-helix DNA-binding motif class 1" evidence="7">
    <location>
        <begin position="107"/>
        <end position="126"/>
    </location>
</feature>
<evidence type="ECO:0000256" key="1">
    <source>
        <dbReference type="ARBA" id="ARBA00022490"/>
    </source>
</evidence>
<dbReference type="InterPro" id="IPR036267">
    <property type="entry name" value="RuvA_C_sf"/>
</dbReference>
<dbReference type="Gene3D" id="1.10.8.10">
    <property type="entry name" value="DNA helicase RuvA subunit, C-terminal domain"/>
    <property type="match status" value="1"/>
</dbReference>
<evidence type="ECO:0000313" key="9">
    <source>
        <dbReference type="Proteomes" id="UP000269374"/>
    </source>
</evidence>
<proteinExistence type="inferred from homology"/>
<gene>
    <name evidence="6 8" type="primary">ruvA</name>
    <name evidence="8" type="ORF">D7I46_09390</name>
</gene>
<feature type="domain" description="Helix-hairpin-helix DNA-binding motif class 1" evidence="7">
    <location>
        <begin position="72"/>
        <end position="91"/>
    </location>
</feature>
<dbReference type="NCBIfam" id="TIGR00084">
    <property type="entry name" value="ruvA"/>
    <property type="match status" value="1"/>
</dbReference>
<dbReference type="RefSeq" id="WP_120772664.1">
    <property type="nucleotide sequence ID" value="NZ_CP032627.1"/>
</dbReference>
<dbReference type="OrthoDB" id="5293449at2"/>
<dbReference type="GO" id="GO:0005737">
    <property type="term" value="C:cytoplasm"/>
    <property type="evidence" value="ECO:0007669"/>
    <property type="project" value="UniProtKB-SubCell"/>
</dbReference>
<dbReference type="SMART" id="SM00278">
    <property type="entry name" value="HhH1"/>
    <property type="match status" value="2"/>
</dbReference>
<dbReference type="GO" id="GO:0006310">
    <property type="term" value="P:DNA recombination"/>
    <property type="evidence" value="ECO:0007669"/>
    <property type="project" value="UniProtKB-UniRule"/>
</dbReference>
<dbReference type="GO" id="GO:0005524">
    <property type="term" value="F:ATP binding"/>
    <property type="evidence" value="ECO:0007669"/>
    <property type="project" value="InterPro"/>
</dbReference>
<accession>A0A387BS43</accession>
<dbReference type="InterPro" id="IPR010994">
    <property type="entry name" value="RuvA_2-like"/>
</dbReference>
<keyword evidence="4 6" id="KW-0233">DNA recombination</keyword>
<dbReference type="GO" id="GO:0009378">
    <property type="term" value="F:four-way junction helicase activity"/>
    <property type="evidence" value="ECO:0007669"/>
    <property type="project" value="InterPro"/>
</dbReference>
<comment type="domain">
    <text evidence="6">Has three domains with a flexible linker between the domains II and III and assumes an 'L' shape. Domain III is highly mobile and contacts RuvB.</text>
</comment>
<dbReference type="Pfam" id="PF01330">
    <property type="entry name" value="RuvA_N"/>
    <property type="match status" value="1"/>
</dbReference>
<dbReference type="EMBL" id="CP032627">
    <property type="protein sequence ID" value="AYG01291.1"/>
    <property type="molecule type" value="Genomic_DNA"/>
</dbReference>
<dbReference type="Pfam" id="PF07499">
    <property type="entry name" value="RuvA_C"/>
    <property type="match status" value="1"/>
</dbReference>
<dbReference type="Pfam" id="PF14520">
    <property type="entry name" value="HHH_5"/>
    <property type="match status" value="1"/>
</dbReference>
<dbReference type="SUPFAM" id="SSF46929">
    <property type="entry name" value="DNA helicase RuvA subunit, C-terminal domain"/>
    <property type="match status" value="1"/>
</dbReference>
<dbReference type="InterPro" id="IPR003583">
    <property type="entry name" value="Hlx-hairpin-Hlx_DNA-bd_motif"/>
</dbReference>
<evidence type="ECO:0000256" key="3">
    <source>
        <dbReference type="ARBA" id="ARBA00023125"/>
    </source>
</evidence>
<comment type="subunit">
    <text evidence="6">Homotetramer. Forms an RuvA(8)-RuvB(12)-Holliday junction (HJ) complex. HJ DNA is sandwiched between 2 RuvA tetramers; dsDNA enters through RuvA and exits via RuvB. An RuvB hexamer assembles on each DNA strand where it exits the tetramer. Each RuvB hexamer is contacted by two RuvA subunits (via domain III) on 2 adjacent RuvB subunits; this complex drives branch migration. In the full resolvosome a probable DNA-RuvA(4)-RuvB(12)-RuvC(2) complex forms which resolves the HJ.</text>
</comment>
<name>A0A387BS43_9LACT</name>
<comment type="similarity">
    <text evidence="6">Belongs to the RuvA family.</text>
</comment>
<dbReference type="AlphaFoldDB" id="A0A387BS43"/>
<evidence type="ECO:0000256" key="4">
    <source>
        <dbReference type="ARBA" id="ARBA00023172"/>
    </source>
</evidence>
<comment type="function">
    <text evidence="6">The RuvA-RuvB-RuvC complex processes Holliday junction (HJ) DNA during genetic recombination and DNA repair, while the RuvA-RuvB complex plays an important role in the rescue of blocked DNA replication forks via replication fork reversal (RFR). RuvA specifically binds to HJ cruciform DNA, conferring on it an open structure. The RuvB hexamer acts as an ATP-dependent pump, pulling dsDNA into and through the RuvAB complex. HJ branch migration allows RuvC to scan DNA until it finds its consensus sequence, where it cleaves and resolves the cruciform DNA.</text>
</comment>
<dbReference type="GO" id="GO:0009379">
    <property type="term" value="C:Holliday junction helicase complex"/>
    <property type="evidence" value="ECO:0007669"/>
    <property type="project" value="InterPro"/>
</dbReference>